<dbReference type="VEuPathDB" id="FungiDB:B1J91_E01089g"/>
<dbReference type="PhylomeDB" id="A0A0W0CEF6"/>
<dbReference type="InterPro" id="IPR004841">
    <property type="entry name" value="AA-permease/SLC12A_dom"/>
</dbReference>
<evidence type="ECO:0000259" key="5">
    <source>
        <dbReference type="Pfam" id="PF00324"/>
    </source>
</evidence>
<evidence type="ECO:0000256" key="2">
    <source>
        <dbReference type="ARBA" id="ARBA00022692"/>
    </source>
</evidence>
<dbReference type="Proteomes" id="UP000054886">
    <property type="component" value="Unassembled WGS sequence"/>
</dbReference>
<protein>
    <submittedName>
        <fullName evidence="6">SPS-sensor component SSY1</fullName>
    </submittedName>
</protein>
<dbReference type="OrthoDB" id="3900342at2759"/>
<dbReference type="VEuPathDB" id="FungiDB:GW608_E00869"/>
<dbReference type="EMBL" id="LLZZ01000151">
    <property type="protein sequence ID" value="KTA98800.1"/>
    <property type="molecule type" value="Genomic_DNA"/>
</dbReference>
<evidence type="ECO:0000256" key="3">
    <source>
        <dbReference type="ARBA" id="ARBA00022989"/>
    </source>
</evidence>
<organism evidence="6 7">
    <name type="scientific">Candida glabrata</name>
    <name type="common">Yeast</name>
    <name type="synonym">Torulopsis glabrata</name>
    <dbReference type="NCBI Taxonomy" id="5478"/>
    <lineage>
        <taxon>Eukaryota</taxon>
        <taxon>Fungi</taxon>
        <taxon>Dikarya</taxon>
        <taxon>Ascomycota</taxon>
        <taxon>Saccharomycotina</taxon>
        <taxon>Saccharomycetes</taxon>
        <taxon>Saccharomycetales</taxon>
        <taxon>Saccharomycetaceae</taxon>
        <taxon>Nakaseomyces</taxon>
    </lineage>
</organism>
<reference evidence="6 7" key="1">
    <citation type="submission" date="2015-10" db="EMBL/GenBank/DDBJ databases">
        <title>Draft genomes sequences of Candida glabrata isolates 1A, 1B, 2A, 2B, 3A and 3B.</title>
        <authorList>
            <person name="Haavelsrud O.E."/>
            <person name="Gaustad P."/>
        </authorList>
    </citation>
    <scope>NUCLEOTIDE SEQUENCE [LARGE SCALE GENOMIC DNA]</scope>
    <source>
        <strain evidence="6">910700640</strain>
    </source>
</reference>
<evidence type="ECO:0000313" key="7">
    <source>
        <dbReference type="Proteomes" id="UP000054886"/>
    </source>
</evidence>
<accession>A0A0W0CEF6</accession>
<comment type="caution">
    <text evidence="6">The sequence shown here is derived from an EMBL/GenBank/DDBJ whole genome shotgun (WGS) entry which is preliminary data.</text>
</comment>
<proteinExistence type="predicted"/>
<evidence type="ECO:0000313" key="6">
    <source>
        <dbReference type="EMBL" id="KTA98800.1"/>
    </source>
</evidence>
<dbReference type="VEuPathDB" id="FungiDB:CAGL0E01089g"/>
<dbReference type="VEuPathDB" id="FungiDB:GWK60_E00869"/>
<dbReference type="AlphaFoldDB" id="A0A0W0CEF6"/>
<evidence type="ECO:0000256" key="1">
    <source>
        <dbReference type="ARBA" id="ARBA00004141"/>
    </source>
</evidence>
<dbReference type="InterPro" id="IPR050524">
    <property type="entry name" value="APC_YAT"/>
</dbReference>
<sequence length="853" mass="96590">MGEERSNLFPGRNNIEVVISDDDLDDDYIDDGDGISIKPANSIDTGVLRSIIEEEGWYDTGRYYDEVRNHRFYVTERYMDKRKIGLADMLNSSSILSLNYDNHSMNDFERYDKKVRKEAELRDVLEDILKKQNNDGLQVVEDSILHEKYTSPNTETNNKKNSCARLRLNVLKSAFQGAYSKSANPSRSKNAHTNNDIRNNFDNMSSRTYVIDNASDGNVAIDENIDYETMKRSVSIDGNVHSNFYDSDQEKKGKRYIHEKINKYLHDSTRRRNQLQRNLKVRHIQMLAISACLSAGIFMTSGKAFSIAGPFGCLLGFIITGTVVIATMMSFAELATLIPVSSGFSGLASRFVEDAFGFALGWTYWFSSMVALPAQVVSSTFYFSHYDHLKLTRGGTAGFVTLFSLFPLVLNLFDVRFLGEFVYIVGLSKVLITIMIVIVMLVLNAGHGFDVHGRVSFRYWDAEKSRNLKDITYGLFRPTFDLSDAGLGSINGIGGNRGRFIAVVSVMLVSTFAFSGVEMTFVASGEAKNPRKTIPSAMKRTFIFIFTIYFFLIFSVSINIYTGDPRLLSYYTGALESRYHNIENKVSNEWQVSYRCEEVLHGVNPGDVQAGFSSPWVLALENFGFCSFAAGFNAVLIFFTSSATASSLYASSRTLYAMSIQRKAPAVFRLCDRRGVPYVAIGFSSLFAIVAYLAVDDAAISNFDVLMNISSAATSIIWLGLNVAFLRFYYALKKRRDIISRDDVFYPYRSPFQPYLSMFGLLGCSIFVLFMGFINFIHGYWNTKSFFSSYGGLILFGVCYLGYKLISTSKIQRLDQLDLDTGRREIDRILWTEHRQYRGPYSERLKKLYNWLI</sequence>
<keyword evidence="4" id="KW-0472">Membrane</keyword>
<dbReference type="PANTHER" id="PTHR43341">
    <property type="entry name" value="AMINO ACID PERMEASE"/>
    <property type="match status" value="1"/>
</dbReference>
<keyword evidence="3" id="KW-1133">Transmembrane helix</keyword>
<dbReference type="GO" id="GO:0015171">
    <property type="term" value="F:amino acid transmembrane transporter activity"/>
    <property type="evidence" value="ECO:0007669"/>
    <property type="project" value="TreeGrafter"/>
</dbReference>
<dbReference type="GO" id="GO:0005886">
    <property type="term" value="C:plasma membrane"/>
    <property type="evidence" value="ECO:0007669"/>
    <property type="project" value="EnsemblFungi"/>
</dbReference>
<dbReference type="PANTHER" id="PTHR43341:SF46">
    <property type="entry name" value="SPS-SENSOR COMPONENT SSY1"/>
    <property type="match status" value="1"/>
</dbReference>
<dbReference type="OMA" id="FIRFYYG"/>
<dbReference type="GO" id="GO:0043200">
    <property type="term" value="P:response to amino acid"/>
    <property type="evidence" value="ECO:0007669"/>
    <property type="project" value="EnsemblFungi"/>
</dbReference>
<dbReference type="VEuPathDB" id="FungiDB:GVI51_E00869"/>
<dbReference type="Pfam" id="PF00324">
    <property type="entry name" value="AA_permease"/>
    <property type="match status" value="1"/>
</dbReference>
<feature type="domain" description="Amino acid permease/ SLC12A" evidence="5">
    <location>
        <begin position="283"/>
        <end position="813"/>
    </location>
</feature>
<comment type="subcellular location">
    <subcellularLocation>
        <location evidence="1">Membrane</location>
        <topology evidence="1">Multi-pass membrane protein</topology>
    </subcellularLocation>
</comment>
<evidence type="ECO:0000256" key="4">
    <source>
        <dbReference type="ARBA" id="ARBA00023136"/>
    </source>
</evidence>
<keyword evidence="2" id="KW-0812">Transmembrane</keyword>
<gene>
    <name evidence="6" type="ORF">AO440_000921</name>
</gene>
<dbReference type="Gene3D" id="1.20.1740.10">
    <property type="entry name" value="Amino acid/polyamine transporter I"/>
    <property type="match status" value="1"/>
</dbReference>
<name>A0A0W0CEF6_CANGB</name>